<accession>A0ABP7MIR6</accession>
<keyword evidence="1" id="KW-0812">Transmembrane</keyword>
<keyword evidence="3" id="KW-1185">Reference proteome</keyword>
<organism evidence="2 3">
    <name type="scientific">Hymenobacter algoricola</name>
    <dbReference type="NCBI Taxonomy" id="486267"/>
    <lineage>
        <taxon>Bacteria</taxon>
        <taxon>Pseudomonadati</taxon>
        <taxon>Bacteroidota</taxon>
        <taxon>Cytophagia</taxon>
        <taxon>Cytophagales</taxon>
        <taxon>Hymenobacteraceae</taxon>
        <taxon>Hymenobacter</taxon>
    </lineage>
</organism>
<name>A0ABP7MIR6_9BACT</name>
<evidence type="ECO:0000256" key="1">
    <source>
        <dbReference type="SAM" id="Phobius"/>
    </source>
</evidence>
<protein>
    <submittedName>
        <fullName evidence="2">Uncharacterized protein</fullName>
    </submittedName>
</protein>
<proteinExistence type="predicted"/>
<sequence length="77" mass="8517">MPRQLHPVSQKLVGWLFLLAGVLLLLGLALQLVVRYYRLRQTGTMGLDGQEWALGLAMLAAGVLMVRVGWRMRASVG</sequence>
<comment type="caution">
    <text evidence="2">The sequence shown here is derived from an EMBL/GenBank/DDBJ whole genome shotgun (WGS) entry which is preliminary data.</text>
</comment>
<reference evidence="3" key="1">
    <citation type="journal article" date="2019" name="Int. J. Syst. Evol. Microbiol.">
        <title>The Global Catalogue of Microorganisms (GCM) 10K type strain sequencing project: providing services to taxonomists for standard genome sequencing and annotation.</title>
        <authorList>
            <consortium name="The Broad Institute Genomics Platform"/>
            <consortium name="The Broad Institute Genome Sequencing Center for Infectious Disease"/>
            <person name="Wu L."/>
            <person name="Ma J."/>
        </authorList>
    </citation>
    <scope>NUCLEOTIDE SEQUENCE [LARGE SCALE GENOMIC DNA]</scope>
    <source>
        <strain evidence="3">JCM 17214</strain>
    </source>
</reference>
<dbReference type="RefSeq" id="WP_345110412.1">
    <property type="nucleotide sequence ID" value="NZ_BAABDH010000015.1"/>
</dbReference>
<keyword evidence="1" id="KW-1133">Transmembrane helix</keyword>
<dbReference type="Proteomes" id="UP001499909">
    <property type="component" value="Unassembled WGS sequence"/>
</dbReference>
<evidence type="ECO:0000313" key="3">
    <source>
        <dbReference type="Proteomes" id="UP001499909"/>
    </source>
</evidence>
<keyword evidence="1" id="KW-0472">Membrane</keyword>
<evidence type="ECO:0000313" key="2">
    <source>
        <dbReference type="EMBL" id="GAA3924230.1"/>
    </source>
</evidence>
<feature type="transmembrane region" description="Helical" evidence="1">
    <location>
        <begin position="52"/>
        <end position="70"/>
    </location>
</feature>
<feature type="transmembrane region" description="Helical" evidence="1">
    <location>
        <begin position="12"/>
        <end position="32"/>
    </location>
</feature>
<dbReference type="EMBL" id="BAABDH010000015">
    <property type="protein sequence ID" value="GAA3924230.1"/>
    <property type="molecule type" value="Genomic_DNA"/>
</dbReference>
<gene>
    <name evidence="2" type="ORF">GCM10022406_08010</name>
</gene>